<reference evidence="1" key="1">
    <citation type="submission" date="2022-04" db="EMBL/GenBank/DDBJ databases">
        <title>Genome of the entomopathogenic fungus Entomophthora muscae.</title>
        <authorList>
            <person name="Elya C."/>
            <person name="Lovett B.R."/>
            <person name="Lee E."/>
            <person name="Macias A.M."/>
            <person name="Hajek A.E."/>
            <person name="De Bivort B.L."/>
            <person name="Kasson M.T."/>
            <person name="De Fine Licht H.H."/>
            <person name="Stajich J.E."/>
        </authorList>
    </citation>
    <scope>NUCLEOTIDE SEQUENCE</scope>
    <source>
        <strain evidence="1">Berkeley</strain>
    </source>
</reference>
<evidence type="ECO:0000313" key="1">
    <source>
        <dbReference type="EMBL" id="KAJ9085233.1"/>
    </source>
</evidence>
<dbReference type="EMBL" id="QTSX02000774">
    <property type="protein sequence ID" value="KAJ9085233.1"/>
    <property type="molecule type" value="Genomic_DNA"/>
</dbReference>
<comment type="caution">
    <text evidence="1">The sequence shown here is derived from an EMBL/GenBank/DDBJ whole genome shotgun (WGS) entry which is preliminary data.</text>
</comment>
<dbReference type="Proteomes" id="UP001165960">
    <property type="component" value="Unassembled WGS sequence"/>
</dbReference>
<sequence length="256" mass="27679">MSIKTDKSNGFTLTSQDFNGPQMPGLNSSQSGGSLEIGVKLSSSPDPGQQNFSSAQSDPVVVSFNLTFNWLGLNPVVLLELLEEEGFKDLVEDLKFALLDSKFSREFYNDTPSHQICSVYPGPLLLLLWSTSPNLWLSLSSLALLVSDDPSTLLSLPGNFLTSGEVIVKSLTCDSLDLCSTKSSFSIPSPEIHPLSPLLVQEGTDSVPLQEMEILPFIPSCAPWLVAGVMLMGSNSYFPQLNQYPSSGLLSEQPSQ</sequence>
<name>A0ACC2UEB6_9FUNG</name>
<proteinExistence type="predicted"/>
<protein>
    <submittedName>
        <fullName evidence="1">Uncharacterized protein</fullName>
    </submittedName>
</protein>
<organism evidence="1 2">
    <name type="scientific">Entomophthora muscae</name>
    <dbReference type="NCBI Taxonomy" id="34485"/>
    <lineage>
        <taxon>Eukaryota</taxon>
        <taxon>Fungi</taxon>
        <taxon>Fungi incertae sedis</taxon>
        <taxon>Zoopagomycota</taxon>
        <taxon>Entomophthoromycotina</taxon>
        <taxon>Entomophthoromycetes</taxon>
        <taxon>Entomophthorales</taxon>
        <taxon>Entomophthoraceae</taxon>
        <taxon>Entomophthora</taxon>
    </lineage>
</organism>
<evidence type="ECO:0000313" key="2">
    <source>
        <dbReference type="Proteomes" id="UP001165960"/>
    </source>
</evidence>
<gene>
    <name evidence="1" type="ORF">DSO57_1016035</name>
</gene>
<keyword evidence="2" id="KW-1185">Reference proteome</keyword>
<accession>A0ACC2UEB6</accession>